<keyword evidence="15" id="KW-0969">Cilium</keyword>
<feature type="transmembrane region" description="Helical" evidence="14">
    <location>
        <begin position="6"/>
        <end position="28"/>
    </location>
</feature>
<evidence type="ECO:0000256" key="1">
    <source>
        <dbReference type="ARBA" id="ARBA00002578"/>
    </source>
</evidence>
<name>A0A2T0B1U4_9CLOT</name>
<keyword evidence="5 14" id="KW-1003">Cell membrane</keyword>
<evidence type="ECO:0000256" key="2">
    <source>
        <dbReference type="ARBA" id="ARBA00009772"/>
    </source>
</evidence>
<dbReference type="Pfam" id="PF01312">
    <property type="entry name" value="Bac_export_2"/>
    <property type="match status" value="1"/>
</dbReference>
<feature type="transmembrane region" description="Helical" evidence="14">
    <location>
        <begin position="289"/>
        <end position="310"/>
    </location>
</feature>
<comment type="subcellular location">
    <subcellularLocation>
        <location evidence="14">Cell membrane</location>
        <topology evidence="14">Multi-pass membrane protein</topology>
    </subcellularLocation>
    <subcellularLocation>
        <location evidence="14">Bacterial flagellum basal body</location>
    </subcellularLocation>
</comment>
<keyword evidence="16" id="KW-1185">Reference proteome</keyword>
<feature type="transmembrane region" description="Helical" evidence="14">
    <location>
        <begin position="207"/>
        <end position="233"/>
    </location>
</feature>
<dbReference type="PRINTS" id="PR00950">
    <property type="entry name" value="TYPE3IMSPROT"/>
</dbReference>
<comment type="function">
    <text evidence="1 14">Role in flagellar biosynthesis.</text>
</comment>
<dbReference type="EMBL" id="PVXO01000062">
    <property type="protein sequence ID" value="PRR77520.1"/>
    <property type="molecule type" value="Genomic_DNA"/>
</dbReference>
<evidence type="ECO:0000256" key="12">
    <source>
        <dbReference type="ARBA" id="ARBA00023225"/>
    </source>
</evidence>
<dbReference type="GO" id="GO:0009306">
    <property type="term" value="P:protein secretion"/>
    <property type="evidence" value="ECO:0007669"/>
    <property type="project" value="InterPro"/>
</dbReference>
<evidence type="ECO:0000256" key="3">
    <source>
        <dbReference type="ARBA" id="ARBA00010690"/>
    </source>
</evidence>
<dbReference type="PANTHER" id="PTHR30531">
    <property type="entry name" value="FLAGELLAR BIOSYNTHETIC PROTEIN FLHB"/>
    <property type="match status" value="1"/>
</dbReference>
<evidence type="ECO:0000256" key="5">
    <source>
        <dbReference type="ARBA" id="ARBA00022475"/>
    </source>
</evidence>
<gene>
    <name evidence="15" type="primary">flhB_2</name>
    <name evidence="15" type="ORF">CLLI_22940</name>
</gene>
<comment type="similarity">
    <text evidence="3">Belongs to the type III secretion exporter family.</text>
</comment>
<evidence type="ECO:0000256" key="14">
    <source>
        <dbReference type="RuleBase" id="RU362071"/>
    </source>
</evidence>
<keyword evidence="9 14" id="KW-1133">Transmembrane helix</keyword>
<evidence type="ECO:0000256" key="4">
    <source>
        <dbReference type="ARBA" id="ARBA00022448"/>
    </source>
</evidence>
<dbReference type="GO" id="GO:0044780">
    <property type="term" value="P:bacterial-type flagellum assembly"/>
    <property type="evidence" value="ECO:0007669"/>
    <property type="project" value="UniProtKB-UniRule"/>
</dbReference>
<dbReference type="NCBIfam" id="TIGR01400">
    <property type="entry name" value="fliR"/>
    <property type="match status" value="1"/>
</dbReference>
<dbReference type="NCBIfam" id="NF009411">
    <property type="entry name" value="PRK12772.1"/>
    <property type="match status" value="1"/>
</dbReference>
<dbReference type="InterPro" id="IPR006135">
    <property type="entry name" value="T3SS_substrate_exporter"/>
</dbReference>
<dbReference type="InterPro" id="IPR002010">
    <property type="entry name" value="T3SS_IM_R"/>
</dbReference>
<accession>A0A2T0B1U4</accession>
<proteinExistence type="inferred from homology"/>
<evidence type="ECO:0000313" key="15">
    <source>
        <dbReference type="EMBL" id="PRR77520.1"/>
    </source>
</evidence>
<evidence type="ECO:0000256" key="8">
    <source>
        <dbReference type="ARBA" id="ARBA00022927"/>
    </source>
</evidence>
<sequence>MVDVAFFTAIILVFLRLIAFYIVTPVFFPKGTPAMVKIGFALILAYIIVPGIDYTAIVNINGIFPFIGSCISELITGLTLGFITELCFMAVKVGGNLMDLQIGFSMISMFDPNSNSNSTLLEMLLYWISLILFFIVDGHHMLILQLIDSFKVVNIGKFILSQGTVGTIVQVFIEFFSIGLKIAIPIVLIIIITDLTLGLVARSVPQLNVMILGLPIKTLIGLTTFAFALPIFFNLISKAFSLLPEAFKGVYNTIPLIMIFASDDKTEEATPYKLSEAKKKGQVAKSKEVNLAITLLASTLVLNALGSYGFNALKDTMISFLNNFLNTELNYENVFHIAVTVVWRLAVVILPMVIPIMIMGIFGNFLQTGFILTKEPLKPDFKKLNPINGLKRMFSVRTVVELIKDISLVTVVGYVGYKFLKDNYAAIINLSNLRFPILAETFGGFVVNIFFRITLVMVAIALVDFIFQRRQFKKDMRMTKEEIKEEFKQMEGDPQVKGKIRQKQREMSTRRMMQSVPDATVVITNPTHFAVALRYKEGIDSAPRVVAKGADYIAIKIKEKARESNVPIVENKPLARLIYDEVELDSEIPVDMYQAVAEILAIVMKLK</sequence>
<keyword evidence="8" id="KW-0653">Protein transport</keyword>
<feature type="transmembrane region" description="Helical" evidence="14">
    <location>
        <begin position="66"/>
        <end position="91"/>
    </location>
</feature>
<keyword evidence="4" id="KW-0813">Transport</keyword>
<feature type="transmembrane region" description="Helical" evidence="14">
    <location>
        <begin position="341"/>
        <end position="373"/>
    </location>
</feature>
<evidence type="ECO:0000256" key="9">
    <source>
        <dbReference type="ARBA" id="ARBA00022989"/>
    </source>
</evidence>
<organism evidence="15 16">
    <name type="scientific">Clostridium liquoris</name>
    <dbReference type="NCBI Taxonomy" id="1289519"/>
    <lineage>
        <taxon>Bacteria</taxon>
        <taxon>Bacillati</taxon>
        <taxon>Bacillota</taxon>
        <taxon>Clostridia</taxon>
        <taxon>Eubacteriales</taxon>
        <taxon>Clostridiaceae</taxon>
        <taxon>Clostridium</taxon>
    </lineage>
</organism>
<protein>
    <recommendedName>
        <fullName evidence="13 14">Flagellar biosynthetic protein FliR</fullName>
    </recommendedName>
</protein>
<dbReference type="FunFam" id="3.40.1690.10:FF:000001">
    <property type="entry name" value="Flagellar biosynthetic protein FlhB"/>
    <property type="match status" value="1"/>
</dbReference>
<evidence type="ECO:0000256" key="6">
    <source>
        <dbReference type="ARBA" id="ARBA00022692"/>
    </source>
</evidence>
<keyword evidence="10 14" id="KW-0472">Membrane</keyword>
<evidence type="ECO:0000256" key="7">
    <source>
        <dbReference type="ARBA" id="ARBA00022795"/>
    </source>
</evidence>
<dbReference type="Gene3D" id="3.40.1690.10">
    <property type="entry name" value="secretion proteins EscU"/>
    <property type="match status" value="1"/>
</dbReference>
<dbReference type="InterPro" id="IPR006303">
    <property type="entry name" value="FliR"/>
</dbReference>
<keyword evidence="15" id="KW-0282">Flagellum</keyword>
<dbReference type="NCBIfam" id="TIGR00328">
    <property type="entry name" value="flhB"/>
    <property type="match status" value="1"/>
</dbReference>
<comment type="similarity">
    <text evidence="2 14">Belongs to the FliR/MopE/SpaR family.</text>
</comment>
<keyword evidence="12" id="KW-1006">Bacterial flagellum protein export</keyword>
<keyword evidence="6 14" id="KW-0812">Transmembrane</keyword>
<dbReference type="Pfam" id="PF01311">
    <property type="entry name" value="Bac_export_1"/>
    <property type="match status" value="1"/>
</dbReference>
<dbReference type="InterPro" id="IPR029025">
    <property type="entry name" value="T3SS_substrate_exporter_C"/>
</dbReference>
<evidence type="ECO:0000256" key="10">
    <source>
        <dbReference type="ARBA" id="ARBA00023136"/>
    </source>
</evidence>
<evidence type="ECO:0000256" key="13">
    <source>
        <dbReference type="NCBIfam" id="TIGR01400"/>
    </source>
</evidence>
<comment type="caution">
    <text evidence="15">The sequence shown here is derived from an EMBL/GenBank/DDBJ whole genome shotgun (WGS) entry which is preliminary data.</text>
</comment>
<dbReference type="Gene3D" id="6.10.250.2080">
    <property type="match status" value="1"/>
</dbReference>
<dbReference type="GO" id="GO:0009425">
    <property type="term" value="C:bacterial-type flagellum basal body"/>
    <property type="evidence" value="ECO:0007669"/>
    <property type="project" value="UniProtKB-SubCell"/>
</dbReference>
<feature type="transmembrane region" description="Helical" evidence="14">
    <location>
        <begin position="183"/>
        <end position="201"/>
    </location>
</feature>
<keyword evidence="7" id="KW-1005">Bacterial flagellum biogenesis</keyword>
<dbReference type="RefSeq" id="WP_106064346.1">
    <property type="nucleotide sequence ID" value="NZ_PVXO01000062.1"/>
</dbReference>
<reference evidence="15 16" key="1">
    <citation type="submission" date="2018-03" db="EMBL/GenBank/DDBJ databases">
        <title>Genome sequence of Clostridium liquoris DSM 100320.</title>
        <authorList>
            <person name="Poehlein A."/>
            <person name="Daniel R."/>
        </authorList>
    </citation>
    <scope>NUCLEOTIDE SEQUENCE [LARGE SCALE GENOMIC DNA]</scope>
    <source>
        <strain evidence="15 16">DSM 100320</strain>
    </source>
</reference>
<feature type="transmembrane region" description="Helical" evidence="14">
    <location>
        <begin position="124"/>
        <end position="147"/>
    </location>
</feature>
<feature type="transmembrane region" description="Helical" evidence="14">
    <location>
        <begin position="40"/>
        <end position="60"/>
    </location>
</feature>
<dbReference type="OrthoDB" id="9807950at2"/>
<dbReference type="AlphaFoldDB" id="A0A2T0B1U4"/>
<keyword evidence="15" id="KW-0966">Cell projection</keyword>
<feature type="transmembrane region" description="Helical" evidence="14">
    <location>
        <begin position="159"/>
        <end position="176"/>
    </location>
</feature>
<dbReference type="GO" id="GO:0005886">
    <property type="term" value="C:plasma membrane"/>
    <property type="evidence" value="ECO:0007669"/>
    <property type="project" value="UniProtKB-SubCell"/>
</dbReference>
<dbReference type="InterPro" id="IPR006136">
    <property type="entry name" value="FlhB"/>
</dbReference>
<evidence type="ECO:0000256" key="11">
    <source>
        <dbReference type="ARBA" id="ARBA00023143"/>
    </source>
</evidence>
<dbReference type="PANTHER" id="PTHR30531:SF12">
    <property type="entry name" value="FLAGELLAR BIOSYNTHETIC PROTEIN FLHB"/>
    <property type="match status" value="1"/>
</dbReference>
<evidence type="ECO:0000313" key="16">
    <source>
        <dbReference type="Proteomes" id="UP000239706"/>
    </source>
</evidence>
<dbReference type="SUPFAM" id="SSF160544">
    <property type="entry name" value="EscU C-terminal domain-like"/>
    <property type="match status" value="1"/>
</dbReference>
<dbReference type="GO" id="GO:0006605">
    <property type="term" value="P:protein targeting"/>
    <property type="evidence" value="ECO:0007669"/>
    <property type="project" value="UniProtKB-UniRule"/>
</dbReference>
<dbReference type="Proteomes" id="UP000239706">
    <property type="component" value="Unassembled WGS sequence"/>
</dbReference>
<feature type="transmembrane region" description="Helical" evidence="14">
    <location>
        <begin position="437"/>
        <end position="467"/>
    </location>
</feature>
<keyword evidence="11 14" id="KW-0975">Bacterial flagellum</keyword>